<sequence>MHIGKITKFKLIVSFSILIVLIIMSNYLNFNVNKNVSNVIEYKSINSASGGITFDELSKVKNKYKDLELTGCKEMTSSVTNKYGVSPQKEMKTEEAIRTKIVLTDENYFDLYPFRMIRGGKLDFLTVKYGSKVAIVSDVLANSLFKSVDVIGSTLNVGNSKYRIVGVYKENKSLLYSAAEDGYERIYVPYTAYSDQDKKDKSFIDIMATRETKNYDEKAINDKLSKALNDKMPLYKSVNYTVSKQIVLQNIKILYFIVGCIVIAFFIKLILKFICEIKLLFKEKLRVSYLKEVILNNKKEILILFSKVFICIVGIATVFNLIKFNLVIQNKYLPSENIFDVSFYRTTIISNIQLNNANENGISNVYNRYLAIVGKTEAFVLLGEVAALAAGVMHLVWALAHCHSEAKENICS</sequence>
<keyword evidence="1" id="KW-0472">Membrane</keyword>
<evidence type="ECO:0000256" key="1">
    <source>
        <dbReference type="SAM" id="Phobius"/>
    </source>
</evidence>
<dbReference type="RefSeq" id="WP_406789873.1">
    <property type="nucleotide sequence ID" value="NZ_JBJIAA010000028.1"/>
</dbReference>
<keyword evidence="1" id="KW-1133">Transmembrane helix</keyword>
<gene>
    <name evidence="3" type="ORF">ACJDT4_22625</name>
</gene>
<accession>A0ABW8TNX7</accession>
<feature type="transmembrane region" description="Helical" evidence="1">
    <location>
        <begin position="301"/>
        <end position="322"/>
    </location>
</feature>
<reference evidence="3 4" key="1">
    <citation type="submission" date="2024-11" db="EMBL/GenBank/DDBJ databases">
        <authorList>
            <person name="Heng Y.C."/>
            <person name="Lim A.C.H."/>
            <person name="Lee J.K.Y."/>
            <person name="Kittelmann S."/>
        </authorList>
    </citation>
    <scope>NUCLEOTIDE SEQUENCE [LARGE SCALE GENOMIC DNA]</scope>
    <source>
        <strain evidence="3 4">WILCCON 0114</strain>
    </source>
</reference>
<keyword evidence="1" id="KW-0812">Transmembrane</keyword>
<dbReference type="EMBL" id="JBJIAA010000028">
    <property type="protein sequence ID" value="MFL0253205.1"/>
    <property type="molecule type" value="Genomic_DNA"/>
</dbReference>
<feature type="transmembrane region" description="Helical" evidence="1">
    <location>
        <begin position="253"/>
        <end position="281"/>
    </location>
</feature>
<dbReference type="Proteomes" id="UP001623592">
    <property type="component" value="Unassembled WGS sequence"/>
</dbReference>
<protein>
    <submittedName>
        <fullName evidence="3">ABC transporter permease</fullName>
    </submittedName>
</protein>
<dbReference type="InterPro" id="IPR025857">
    <property type="entry name" value="MacB_PCD"/>
</dbReference>
<organism evidence="3 4">
    <name type="scientific">Clostridium neuense</name>
    <dbReference type="NCBI Taxonomy" id="1728934"/>
    <lineage>
        <taxon>Bacteria</taxon>
        <taxon>Bacillati</taxon>
        <taxon>Bacillota</taxon>
        <taxon>Clostridia</taxon>
        <taxon>Eubacteriales</taxon>
        <taxon>Clostridiaceae</taxon>
        <taxon>Clostridium</taxon>
    </lineage>
</organism>
<comment type="caution">
    <text evidence="3">The sequence shown here is derived from an EMBL/GenBank/DDBJ whole genome shotgun (WGS) entry which is preliminary data.</text>
</comment>
<feature type="transmembrane region" description="Helical" evidence="1">
    <location>
        <begin position="12"/>
        <end position="30"/>
    </location>
</feature>
<feature type="transmembrane region" description="Helical" evidence="1">
    <location>
        <begin position="378"/>
        <end position="400"/>
    </location>
</feature>
<dbReference type="Pfam" id="PF12704">
    <property type="entry name" value="MacB_PCD"/>
    <property type="match status" value="1"/>
</dbReference>
<evidence type="ECO:0000259" key="2">
    <source>
        <dbReference type="Pfam" id="PF12704"/>
    </source>
</evidence>
<name>A0ABW8TNX7_9CLOT</name>
<proteinExistence type="predicted"/>
<keyword evidence="4" id="KW-1185">Reference proteome</keyword>
<evidence type="ECO:0000313" key="4">
    <source>
        <dbReference type="Proteomes" id="UP001623592"/>
    </source>
</evidence>
<evidence type="ECO:0000313" key="3">
    <source>
        <dbReference type="EMBL" id="MFL0253205.1"/>
    </source>
</evidence>
<feature type="domain" description="MacB-like periplasmic core" evidence="2">
    <location>
        <begin position="18"/>
        <end position="208"/>
    </location>
</feature>